<sequence>MELVACVGAVVHDAAGRLLVVQRAHDPDRGAWSVPGGRVEPGEDDATAVVREVLEETGLHVVAGAVAGRVLVPATAPVYEVVDLVCTPVDPGAVPVAGDDAAAAAFVDLATLQQLACTPGLLTALAGWGLLPRC</sequence>
<dbReference type="Gene3D" id="3.90.79.10">
    <property type="entry name" value="Nucleoside Triphosphate Pyrophosphohydrolase"/>
    <property type="match status" value="1"/>
</dbReference>
<dbReference type="PROSITE" id="PS00893">
    <property type="entry name" value="NUDIX_BOX"/>
    <property type="match status" value="1"/>
</dbReference>
<dbReference type="InterPro" id="IPR020476">
    <property type="entry name" value="Nudix_hydrolase"/>
</dbReference>
<dbReference type="AlphaFoldDB" id="A0A6J7HX97"/>
<evidence type="ECO:0000259" key="3">
    <source>
        <dbReference type="PROSITE" id="PS51462"/>
    </source>
</evidence>
<gene>
    <name evidence="4" type="ORF">UFOPK3609_01437</name>
</gene>
<evidence type="ECO:0000313" key="4">
    <source>
        <dbReference type="EMBL" id="CAB4921910.1"/>
    </source>
</evidence>
<name>A0A6J7HX97_9ZZZZ</name>
<dbReference type="SUPFAM" id="SSF55811">
    <property type="entry name" value="Nudix"/>
    <property type="match status" value="1"/>
</dbReference>
<dbReference type="GO" id="GO:0016787">
    <property type="term" value="F:hydrolase activity"/>
    <property type="evidence" value="ECO:0007669"/>
    <property type="project" value="UniProtKB-KW"/>
</dbReference>
<dbReference type="Pfam" id="PF00293">
    <property type="entry name" value="NUDIX"/>
    <property type="match status" value="1"/>
</dbReference>
<organism evidence="4">
    <name type="scientific">freshwater metagenome</name>
    <dbReference type="NCBI Taxonomy" id="449393"/>
    <lineage>
        <taxon>unclassified sequences</taxon>
        <taxon>metagenomes</taxon>
        <taxon>ecological metagenomes</taxon>
    </lineage>
</organism>
<dbReference type="EMBL" id="CAFBMQ010000237">
    <property type="protein sequence ID" value="CAB4921910.1"/>
    <property type="molecule type" value="Genomic_DNA"/>
</dbReference>
<keyword evidence="2" id="KW-0378">Hydrolase</keyword>
<protein>
    <submittedName>
        <fullName evidence="4">Unannotated protein</fullName>
    </submittedName>
</protein>
<evidence type="ECO:0000256" key="1">
    <source>
        <dbReference type="ARBA" id="ARBA00001946"/>
    </source>
</evidence>
<accession>A0A6J7HX97</accession>
<evidence type="ECO:0000256" key="2">
    <source>
        <dbReference type="ARBA" id="ARBA00022801"/>
    </source>
</evidence>
<dbReference type="PROSITE" id="PS51462">
    <property type="entry name" value="NUDIX"/>
    <property type="match status" value="1"/>
</dbReference>
<dbReference type="CDD" id="cd02883">
    <property type="entry name" value="NUDIX_Hydrolase"/>
    <property type="match status" value="1"/>
</dbReference>
<dbReference type="PANTHER" id="PTHR43046:SF14">
    <property type="entry name" value="MUTT_NUDIX FAMILY PROTEIN"/>
    <property type="match status" value="1"/>
</dbReference>
<dbReference type="PRINTS" id="PR00502">
    <property type="entry name" value="NUDIXFAMILY"/>
</dbReference>
<dbReference type="InterPro" id="IPR020084">
    <property type="entry name" value="NUDIX_hydrolase_CS"/>
</dbReference>
<reference evidence="4" key="1">
    <citation type="submission" date="2020-05" db="EMBL/GenBank/DDBJ databases">
        <authorList>
            <person name="Chiriac C."/>
            <person name="Salcher M."/>
            <person name="Ghai R."/>
            <person name="Kavagutti S V."/>
        </authorList>
    </citation>
    <scope>NUCLEOTIDE SEQUENCE</scope>
</reference>
<feature type="domain" description="Nudix hydrolase" evidence="3">
    <location>
        <begin position="2"/>
        <end position="130"/>
    </location>
</feature>
<comment type="cofactor">
    <cofactor evidence="1">
        <name>Mg(2+)</name>
        <dbReference type="ChEBI" id="CHEBI:18420"/>
    </cofactor>
</comment>
<dbReference type="PANTHER" id="PTHR43046">
    <property type="entry name" value="GDP-MANNOSE MANNOSYL HYDROLASE"/>
    <property type="match status" value="1"/>
</dbReference>
<dbReference type="InterPro" id="IPR015797">
    <property type="entry name" value="NUDIX_hydrolase-like_dom_sf"/>
</dbReference>
<dbReference type="InterPro" id="IPR000086">
    <property type="entry name" value="NUDIX_hydrolase_dom"/>
</dbReference>
<proteinExistence type="predicted"/>